<evidence type="ECO:0000256" key="8">
    <source>
        <dbReference type="ARBA" id="ARBA00031968"/>
    </source>
</evidence>
<dbReference type="GO" id="GO:0006357">
    <property type="term" value="P:regulation of transcription by RNA polymerase II"/>
    <property type="evidence" value="ECO:0007669"/>
    <property type="project" value="InterPro"/>
</dbReference>
<dbReference type="InterPro" id="IPR017923">
    <property type="entry name" value="TFIIS_N"/>
</dbReference>
<dbReference type="PROSITE" id="PS51319">
    <property type="entry name" value="TFIIS_N"/>
    <property type="match status" value="1"/>
</dbReference>
<dbReference type="CDD" id="cd00183">
    <property type="entry name" value="TFIIS_I"/>
    <property type="match status" value="1"/>
</dbReference>
<keyword evidence="6" id="KW-0804">Transcription</keyword>
<name>T2MI79_HYDVU</name>
<evidence type="ECO:0000256" key="7">
    <source>
        <dbReference type="ARBA" id="ARBA00023242"/>
    </source>
</evidence>
<evidence type="ECO:0000256" key="6">
    <source>
        <dbReference type="ARBA" id="ARBA00023163"/>
    </source>
</evidence>
<sequence>MPPTALEIKARLDKAVDPEGNVLNMEVVLEVVSCLERLAMTSEALEVTRIGRTINTMRKKTQNKELAKRAKKLVEKWRAQVLSNNHIRRALNNDSPTSIVTNGSTAVVIPKDKILIEKSIEQTEDIKLSRKRKKLKPDCSPSNNSVNNSFSCKLNYNTLTINKADSKLKSVSNTTLSQVTNSKKMVSIKPIQTVKVSDSKIKSNSHSNAALSQVMNSTKTVSPKPTQVSKITNCLSIDKQLLVKKKVELQNENIFVPSPLDAIHTSNTILSKTESNINFNTNSDVKNTCINKAQSVTPEKKINKIKDSSPRLITNYHKEINDINTSKSKIRTSEDAMNLFHQNFLNEDIELLNNNIEIDKNNFEKHKDLILFESHSMTIEPEDLAVCRKEHPNNIVNPESLADGINGVYDKDGVWKSWTEHLYLRNNTLCILPYVVLE</sequence>
<evidence type="ECO:0000256" key="4">
    <source>
        <dbReference type="ARBA" id="ARBA00023015"/>
    </source>
</evidence>
<protein>
    <recommendedName>
        <fullName evidence="3">Mediator of RNA polymerase II transcription subunit 26</fullName>
    </recommendedName>
    <alternativeName>
        <fullName evidence="8">Mediator complex subunit 26</fullName>
    </alternativeName>
</protein>
<evidence type="ECO:0000256" key="1">
    <source>
        <dbReference type="ARBA" id="ARBA00004123"/>
    </source>
</evidence>
<dbReference type="GO" id="GO:0010628">
    <property type="term" value="P:positive regulation of gene expression"/>
    <property type="evidence" value="ECO:0007669"/>
    <property type="project" value="TreeGrafter"/>
</dbReference>
<dbReference type="GO" id="GO:0070847">
    <property type="term" value="C:core mediator complex"/>
    <property type="evidence" value="ECO:0007669"/>
    <property type="project" value="TreeGrafter"/>
</dbReference>
<accession>T2MI79</accession>
<reference evidence="11" key="1">
    <citation type="journal article" date="2013" name="Genome Biol. Evol.">
        <title>Punctuated emergences of genetic and phenotypic innovations in eumetazoan, bilaterian, euteleostome, and hominidae ancestors.</title>
        <authorList>
            <person name="Wenger Y."/>
            <person name="Galliot B."/>
        </authorList>
    </citation>
    <scope>NUCLEOTIDE SEQUENCE</scope>
    <source>
        <tissue evidence="11">Whole animals</tissue>
    </source>
</reference>
<dbReference type="InterPro" id="IPR042376">
    <property type="entry name" value="MED26"/>
</dbReference>
<evidence type="ECO:0000256" key="2">
    <source>
        <dbReference type="ARBA" id="ARBA00009681"/>
    </source>
</evidence>
<keyword evidence="7 9" id="KW-0539">Nucleus</keyword>
<dbReference type="GO" id="GO:0016592">
    <property type="term" value="C:mediator complex"/>
    <property type="evidence" value="ECO:0007669"/>
    <property type="project" value="InterPro"/>
</dbReference>
<evidence type="ECO:0000259" key="10">
    <source>
        <dbReference type="PROSITE" id="PS51319"/>
    </source>
</evidence>
<comment type="similarity">
    <text evidence="2">Belongs to the Mediator complex subunit 26 family.</text>
</comment>
<dbReference type="KEGG" id="hmg:101236819"/>
<dbReference type="InterPro" id="IPR035441">
    <property type="entry name" value="TFIIS/LEDGF_dom_sf"/>
</dbReference>
<dbReference type="PANTHER" id="PTHR15201">
    <property type="entry name" value="CRSP70"/>
    <property type="match status" value="1"/>
</dbReference>
<keyword evidence="4" id="KW-0805">Transcription regulation</keyword>
<evidence type="ECO:0000313" key="11">
    <source>
        <dbReference type="EMBL" id="CDG71630.1"/>
    </source>
</evidence>
<evidence type="ECO:0000256" key="9">
    <source>
        <dbReference type="PROSITE-ProRule" id="PRU00649"/>
    </source>
</evidence>
<dbReference type="InterPro" id="IPR003617">
    <property type="entry name" value="TFIIS/CRSP70_N_sub"/>
</dbReference>
<dbReference type="SUPFAM" id="SSF47676">
    <property type="entry name" value="Conserved domain common to transcription factors TFIIS, elongin A, CRSP70"/>
    <property type="match status" value="1"/>
</dbReference>
<dbReference type="PANTHER" id="PTHR15201:SF1">
    <property type="entry name" value="MEDIATOR OF RNA POLYMERASE II TRANSCRIPTION SUBUNIT 26"/>
    <property type="match status" value="1"/>
</dbReference>
<dbReference type="Gene3D" id="1.20.930.10">
    <property type="entry name" value="Conserved domain common to transcription factors TFIIS, elongin A, CRSP70"/>
    <property type="match status" value="1"/>
</dbReference>
<organism evidence="11">
    <name type="scientific">Hydra vulgaris</name>
    <name type="common">Hydra</name>
    <name type="synonym">Hydra attenuata</name>
    <dbReference type="NCBI Taxonomy" id="6087"/>
    <lineage>
        <taxon>Eukaryota</taxon>
        <taxon>Metazoa</taxon>
        <taxon>Cnidaria</taxon>
        <taxon>Hydrozoa</taxon>
        <taxon>Hydroidolina</taxon>
        <taxon>Anthoathecata</taxon>
        <taxon>Aplanulata</taxon>
        <taxon>Hydridae</taxon>
        <taxon>Hydra</taxon>
    </lineage>
</organism>
<comment type="subcellular location">
    <subcellularLocation>
        <location evidence="1 9">Nucleus</location>
    </subcellularLocation>
</comment>
<feature type="domain" description="TFIIS N-terminal" evidence="10">
    <location>
        <begin position="6"/>
        <end position="84"/>
    </location>
</feature>
<proteinExistence type="evidence at transcript level"/>
<dbReference type="OrthoDB" id="550309at2759"/>
<evidence type="ECO:0000256" key="5">
    <source>
        <dbReference type="ARBA" id="ARBA00023159"/>
    </source>
</evidence>
<dbReference type="SMART" id="SM00509">
    <property type="entry name" value="TFS2N"/>
    <property type="match status" value="1"/>
</dbReference>
<gene>
    <name evidence="11" type="primary">MED26</name>
</gene>
<dbReference type="EMBL" id="HAAD01005398">
    <property type="protein sequence ID" value="CDG71630.1"/>
    <property type="molecule type" value="mRNA"/>
</dbReference>
<dbReference type="Pfam" id="PF08711">
    <property type="entry name" value="Med26"/>
    <property type="match status" value="1"/>
</dbReference>
<dbReference type="GO" id="GO:0003712">
    <property type="term" value="F:transcription coregulator activity"/>
    <property type="evidence" value="ECO:0007669"/>
    <property type="project" value="TreeGrafter"/>
</dbReference>
<evidence type="ECO:0000256" key="3">
    <source>
        <dbReference type="ARBA" id="ARBA00019686"/>
    </source>
</evidence>
<keyword evidence="5" id="KW-0010">Activator</keyword>
<dbReference type="AlphaFoldDB" id="T2MI79"/>